<dbReference type="SUPFAM" id="SSF53098">
    <property type="entry name" value="Ribonuclease H-like"/>
    <property type="match status" value="1"/>
</dbReference>
<evidence type="ECO:0000259" key="4">
    <source>
        <dbReference type="PROSITE" id="PS50994"/>
    </source>
</evidence>
<dbReference type="InterPro" id="IPR001584">
    <property type="entry name" value="Integrase_cat-core"/>
</dbReference>
<reference evidence="5" key="1">
    <citation type="journal article" date="2019" name="Sci. Rep.">
        <title>Draft genome of Tanacetum cinerariifolium, the natural source of mosquito coil.</title>
        <authorList>
            <person name="Yamashiro T."/>
            <person name="Shiraishi A."/>
            <person name="Satake H."/>
            <person name="Nakayama K."/>
        </authorList>
    </citation>
    <scope>NUCLEOTIDE SEQUENCE</scope>
</reference>
<dbReference type="PANTHER" id="PTHR42648:SF32">
    <property type="entry name" value="RIBONUCLEASE H-LIKE DOMAIN, GAG-PRE-INTEGRASE DOMAIN PROTEIN-RELATED"/>
    <property type="match status" value="1"/>
</dbReference>
<evidence type="ECO:0000313" key="5">
    <source>
        <dbReference type="EMBL" id="GEX99645.1"/>
    </source>
</evidence>
<dbReference type="GO" id="GO:0015074">
    <property type="term" value="P:DNA integration"/>
    <property type="evidence" value="ECO:0007669"/>
    <property type="project" value="InterPro"/>
</dbReference>
<dbReference type="Gene3D" id="3.30.420.10">
    <property type="entry name" value="Ribonuclease H-like superfamily/Ribonuclease H"/>
    <property type="match status" value="1"/>
</dbReference>
<dbReference type="InterPro" id="IPR036397">
    <property type="entry name" value="RNaseH_sf"/>
</dbReference>
<protein>
    <submittedName>
        <fullName evidence="5">Putative ribonuclease H-like domain-containing protein</fullName>
    </submittedName>
</protein>
<dbReference type="PROSITE" id="PS50994">
    <property type="entry name" value="INTEGRASE"/>
    <property type="match status" value="1"/>
</dbReference>
<accession>A0A699HEQ5</accession>
<comment type="caution">
    <text evidence="5">The sequence shown here is derived from an EMBL/GenBank/DDBJ whole genome shotgun (WGS) entry which is preliminary data.</text>
</comment>
<evidence type="ECO:0000256" key="3">
    <source>
        <dbReference type="SAM" id="MobiDB-lite"/>
    </source>
</evidence>
<dbReference type="PANTHER" id="PTHR42648">
    <property type="entry name" value="TRANSPOSASE, PUTATIVE-RELATED"/>
    <property type="match status" value="1"/>
</dbReference>
<proteinExistence type="predicted"/>
<sequence>MMLDQTFDRLQKLVSQLDLFNEKLSQEDVNQSQSNSPQLVHEDLQQIYPNNMEEMDLRWQMAILTMRARRFLKNTGRKLTANGNETTGLDKSKIKCYNFHKMGHFTRECRAAEEWPNYVLMAFSSSNSGSEVSDDDEKDVSQPKNEKKMVRTSIVKINLMKKMYFLVFIDDYSRFTWVFFLATKDETSGILKSFITRLENLVDHKVKVIRCDNRTEFRNREMNQFCEIKEAVSTACYMQNRVLVVKPYNKTLYELFHGRPPTLSFIRLFGCLVTILNTIDYLGKFEGKVDEGTQSNGFVGTKASDNAGQARKETKPVNDYILLPLWTTDPPFSQDLKSSLDDGSKPLSDDGKKVNEDLKNKVNVIIMRKKIMLTTLTTIKLLFYPNMPALEDVSIFNFSSDDEDDGAIADMNNLNTIIKVSLILTTRIHKDRPFDQVIRDLQSATQIRKMSKNLEEHGIEAIRIFLAYASFKDFVVYQMDVESAFLYGKIEEEVYVCQLLGFEDPNFPNRVYKVKKALYGLHQTPRAWSMISSLMYLTSSRPDIVFAVCAYARYQVNPKVSHLYAVKKNLGKAKKSVRLMMKKLFRMEFELMLLKRKDTHEAQPSDHMENVADEAVHKELGDSLVRAAITASSLGAEQDSGNINKTQSKEIPNESSSQGTNSGGGPWCQETMSNTISQTRFESVAKHSNDSLLLRVNTHQSDEDRLKLDELMALRTNLQNRVLDLEKINTTQFNEIASLKGGSRSLKRIIDEEITLVNVQDNTDKEMFDVDALNGEEVFVAEQEFAVKEVNDEVPNVVKKIVKVINTSKLIIDAAQVSADGDIVSTASIPISVVSAVSAATTVSTAITATATITTVDDDKGKGILIEPLKPKKRKDQIRLDEEAALKLQAEFDKEERIAREKSEKE</sequence>
<dbReference type="GO" id="GO:0016787">
    <property type="term" value="F:hydrolase activity"/>
    <property type="evidence" value="ECO:0007669"/>
    <property type="project" value="UniProtKB-KW"/>
</dbReference>
<evidence type="ECO:0000256" key="1">
    <source>
        <dbReference type="ARBA" id="ARBA00022723"/>
    </source>
</evidence>
<dbReference type="Pfam" id="PF00665">
    <property type="entry name" value="rve"/>
    <property type="match status" value="1"/>
</dbReference>
<dbReference type="GO" id="GO:0008270">
    <property type="term" value="F:zinc ion binding"/>
    <property type="evidence" value="ECO:0007669"/>
    <property type="project" value="InterPro"/>
</dbReference>
<dbReference type="EMBL" id="BKCJ010144334">
    <property type="protein sequence ID" value="GEX99645.1"/>
    <property type="molecule type" value="Genomic_DNA"/>
</dbReference>
<organism evidence="5">
    <name type="scientific">Tanacetum cinerariifolium</name>
    <name type="common">Dalmatian daisy</name>
    <name type="synonym">Chrysanthemum cinerariifolium</name>
    <dbReference type="NCBI Taxonomy" id="118510"/>
    <lineage>
        <taxon>Eukaryota</taxon>
        <taxon>Viridiplantae</taxon>
        <taxon>Streptophyta</taxon>
        <taxon>Embryophyta</taxon>
        <taxon>Tracheophyta</taxon>
        <taxon>Spermatophyta</taxon>
        <taxon>Magnoliopsida</taxon>
        <taxon>eudicotyledons</taxon>
        <taxon>Gunneridae</taxon>
        <taxon>Pentapetalae</taxon>
        <taxon>asterids</taxon>
        <taxon>campanulids</taxon>
        <taxon>Asterales</taxon>
        <taxon>Asteraceae</taxon>
        <taxon>Asteroideae</taxon>
        <taxon>Anthemideae</taxon>
        <taxon>Anthemidinae</taxon>
        <taxon>Tanacetum</taxon>
    </lineage>
</organism>
<feature type="compositionally biased region" description="Polar residues" evidence="3">
    <location>
        <begin position="636"/>
        <end position="646"/>
    </location>
</feature>
<gene>
    <name evidence="5" type="ORF">Tci_371620</name>
</gene>
<feature type="region of interest" description="Disordered" evidence="3">
    <location>
        <begin position="125"/>
        <end position="145"/>
    </location>
</feature>
<keyword evidence="2" id="KW-0378">Hydrolase</keyword>
<dbReference type="AlphaFoldDB" id="A0A699HEQ5"/>
<dbReference type="InterPro" id="IPR012337">
    <property type="entry name" value="RNaseH-like_sf"/>
</dbReference>
<keyword evidence="1" id="KW-0479">Metal-binding</keyword>
<feature type="domain" description="Integrase catalytic" evidence="4">
    <location>
        <begin position="139"/>
        <end position="227"/>
    </location>
</feature>
<dbReference type="InterPro" id="IPR039537">
    <property type="entry name" value="Retrotran_Ty1/copia-like"/>
</dbReference>
<evidence type="ECO:0000256" key="2">
    <source>
        <dbReference type="ARBA" id="ARBA00022801"/>
    </source>
</evidence>
<dbReference type="SUPFAM" id="SSF57756">
    <property type="entry name" value="Retrovirus zinc finger-like domains"/>
    <property type="match status" value="1"/>
</dbReference>
<dbReference type="GO" id="GO:0003676">
    <property type="term" value="F:nucleic acid binding"/>
    <property type="evidence" value="ECO:0007669"/>
    <property type="project" value="InterPro"/>
</dbReference>
<name>A0A699HEQ5_TANCI</name>
<dbReference type="Pfam" id="PF07727">
    <property type="entry name" value="RVT_2"/>
    <property type="match status" value="1"/>
</dbReference>
<dbReference type="InterPro" id="IPR036875">
    <property type="entry name" value="Znf_CCHC_sf"/>
</dbReference>
<feature type="region of interest" description="Disordered" evidence="3">
    <location>
        <begin position="636"/>
        <end position="668"/>
    </location>
</feature>
<dbReference type="InterPro" id="IPR013103">
    <property type="entry name" value="RVT_2"/>
</dbReference>